<dbReference type="AlphaFoldDB" id="A0A081RIA3"/>
<dbReference type="PROSITE" id="PS51891">
    <property type="entry name" value="CENP_V_GFA"/>
    <property type="match status" value="1"/>
</dbReference>
<comment type="caution">
    <text evidence="6">The sequence shown here is derived from an EMBL/GenBank/DDBJ whole genome shotgun (WGS) entry which is preliminary data.</text>
</comment>
<keyword evidence="4" id="KW-0456">Lyase</keyword>
<dbReference type="InterPro" id="IPR006913">
    <property type="entry name" value="CENP-V/GFA"/>
</dbReference>
<dbReference type="Pfam" id="PF04828">
    <property type="entry name" value="GFA"/>
    <property type="match status" value="1"/>
</dbReference>
<dbReference type="PANTHER" id="PTHR33337">
    <property type="entry name" value="GFA DOMAIN-CONTAINING PROTEIN"/>
    <property type="match status" value="1"/>
</dbReference>
<dbReference type="PANTHER" id="PTHR33337:SF40">
    <property type="entry name" value="CENP-V_GFA DOMAIN-CONTAINING PROTEIN-RELATED"/>
    <property type="match status" value="1"/>
</dbReference>
<dbReference type="GO" id="GO:0046872">
    <property type="term" value="F:metal ion binding"/>
    <property type="evidence" value="ECO:0007669"/>
    <property type="project" value="UniProtKB-KW"/>
</dbReference>
<organism evidence="6 7">
    <name type="scientific">Sphingobium chlorophenolicum</name>
    <dbReference type="NCBI Taxonomy" id="46429"/>
    <lineage>
        <taxon>Bacteria</taxon>
        <taxon>Pseudomonadati</taxon>
        <taxon>Pseudomonadota</taxon>
        <taxon>Alphaproteobacteria</taxon>
        <taxon>Sphingomonadales</taxon>
        <taxon>Sphingomonadaceae</taxon>
        <taxon>Sphingobium</taxon>
    </lineage>
</organism>
<accession>A0A081RIA3</accession>
<evidence type="ECO:0000256" key="4">
    <source>
        <dbReference type="ARBA" id="ARBA00023239"/>
    </source>
</evidence>
<feature type="domain" description="CENP-V/GFA" evidence="5">
    <location>
        <begin position="8"/>
        <end position="122"/>
    </location>
</feature>
<dbReference type="PATRIC" id="fig|46429.4.peg.809"/>
<protein>
    <submittedName>
        <fullName evidence="6">Glutathione-dependent formaldehyde-activating GFA</fullName>
    </submittedName>
</protein>
<dbReference type="Proteomes" id="UP000028411">
    <property type="component" value="Unassembled WGS sequence"/>
</dbReference>
<gene>
    <name evidence="6" type="ORF">BV95_00839</name>
</gene>
<keyword evidence="2" id="KW-0479">Metal-binding</keyword>
<dbReference type="SUPFAM" id="SSF51316">
    <property type="entry name" value="Mss4-like"/>
    <property type="match status" value="1"/>
</dbReference>
<evidence type="ECO:0000313" key="7">
    <source>
        <dbReference type="Proteomes" id="UP000028411"/>
    </source>
</evidence>
<evidence type="ECO:0000256" key="2">
    <source>
        <dbReference type="ARBA" id="ARBA00022723"/>
    </source>
</evidence>
<reference evidence="6 7" key="1">
    <citation type="submission" date="2014-02" db="EMBL/GenBank/DDBJ databases">
        <title>Whole genome sequence of Sphingobium chlorophenolicum NBRC 16172.</title>
        <authorList>
            <person name="Gan H.M."/>
            <person name="Gan H.Y."/>
            <person name="Chew T.H."/>
            <person name="Savka M.A."/>
        </authorList>
    </citation>
    <scope>NUCLEOTIDE SEQUENCE [LARGE SCALE GENOMIC DNA]</scope>
    <source>
        <strain evidence="6 7">NBRC 16172</strain>
    </source>
</reference>
<keyword evidence="3" id="KW-0862">Zinc</keyword>
<sequence>MQGVKHMITGRCRCGAIHYEAVGEPFFSALCHCADCRKSAGAPMVGWAMFPEGRLKVTGDPVRYQSSEDVVRDFCGTCGTGLFWRNTASYPGMVDIQTATLDDEAALPPAVHVHYVEALPWMGKVHELPKFDRLPNSGG</sequence>
<dbReference type="EMBL" id="JFHR01000006">
    <property type="protein sequence ID" value="KEQ54926.1"/>
    <property type="molecule type" value="Genomic_DNA"/>
</dbReference>
<evidence type="ECO:0000256" key="1">
    <source>
        <dbReference type="ARBA" id="ARBA00005495"/>
    </source>
</evidence>
<evidence type="ECO:0000259" key="5">
    <source>
        <dbReference type="PROSITE" id="PS51891"/>
    </source>
</evidence>
<evidence type="ECO:0000313" key="6">
    <source>
        <dbReference type="EMBL" id="KEQ54926.1"/>
    </source>
</evidence>
<name>A0A081RIA3_SPHCR</name>
<dbReference type="InterPro" id="IPR011057">
    <property type="entry name" value="Mss4-like_sf"/>
</dbReference>
<comment type="similarity">
    <text evidence="1">Belongs to the Gfa family.</text>
</comment>
<dbReference type="Gene3D" id="3.90.1590.10">
    <property type="entry name" value="glutathione-dependent formaldehyde- activating enzyme (gfa)"/>
    <property type="match status" value="1"/>
</dbReference>
<dbReference type="GO" id="GO:0016846">
    <property type="term" value="F:carbon-sulfur lyase activity"/>
    <property type="evidence" value="ECO:0007669"/>
    <property type="project" value="InterPro"/>
</dbReference>
<evidence type="ECO:0000256" key="3">
    <source>
        <dbReference type="ARBA" id="ARBA00022833"/>
    </source>
</evidence>
<dbReference type="eggNOG" id="COG3791">
    <property type="taxonomic scope" value="Bacteria"/>
</dbReference>
<proteinExistence type="inferred from homology"/>